<reference evidence="1" key="1">
    <citation type="submission" date="2021-03" db="EMBL/GenBank/DDBJ databases">
        <authorList>
            <person name="Bekaert M."/>
        </authorList>
    </citation>
    <scope>NUCLEOTIDE SEQUENCE</scope>
</reference>
<accession>A0A8S3Q5E2</accession>
<organism evidence="1 2">
    <name type="scientific">Mytilus edulis</name>
    <name type="common">Blue mussel</name>
    <dbReference type="NCBI Taxonomy" id="6550"/>
    <lineage>
        <taxon>Eukaryota</taxon>
        <taxon>Metazoa</taxon>
        <taxon>Spiralia</taxon>
        <taxon>Lophotrochozoa</taxon>
        <taxon>Mollusca</taxon>
        <taxon>Bivalvia</taxon>
        <taxon>Autobranchia</taxon>
        <taxon>Pteriomorphia</taxon>
        <taxon>Mytilida</taxon>
        <taxon>Mytiloidea</taxon>
        <taxon>Mytilidae</taxon>
        <taxon>Mytilinae</taxon>
        <taxon>Mytilus</taxon>
    </lineage>
</organism>
<keyword evidence="2" id="KW-1185">Reference proteome</keyword>
<dbReference type="OrthoDB" id="10184286at2759"/>
<dbReference type="EMBL" id="CAJPWZ010000293">
    <property type="protein sequence ID" value="CAG2189431.1"/>
    <property type="molecule type" value="Genomic_DNA"/>
</dbReference>
<protein>
    <submittedName>
        <fullName evidence="1">Uncharacterized protein</fullName>
    </submittedName>
</protein>
<evidence type="ECO:0000313" key="1">
    <source>
        <dbReference type="EMBL" id="CAG2189431.1"/>
    </source>
</evidence>
<proteinExistence type="predicted"/>
<dbReference type="AlphaFoldDB" id="A0A8S3Q5E2"/>
<evidence type="ECO:0000313" key="2">
    <source>
        <dbReference type="Proteomes" id="UP000683360"/>
    </source>
</evidence>
<comment type="caution">
    <text evidence="1">The sequence shown here is derived from an EMBL/GenBank/DDBJ whole genome shotgun (WGS) entry which is preliminary data.</text>
</comment>
<name>A0A8S3Q5E2_MYTED</name>
<dbReference type="Proteomes" id="UP000683360">
    <property type="component" value="Unassembled WGS sequence"/>
</dbReference>
<sequence>MTVKECKQELQLKIAKSTSEVNRRKLFSKLCLIEQLQVSRYLPLHAAYDEYRGMLPIELHSENIIKSSAQKDFQDSIFASLPVLLGNDIAKCTETIIQYTQDLDSKHGQALRDGKSHFHDVIAKLEENILVKETKLQDKMETLHEIEKTNQQQDMSNMTNRLINIKLNERNWIRRVASAEMRKWKMHLMKQYNKGQQKAQFSKYAIRRCIDDKAYLRCGTSEGFGRPSNIPIALVDNQPHLPAYDFSEKVGYVAPGVNLIISDMNEIEHNGKTRFTVADATISVTLGLISLQSVGQTKEQSTRDVNLTWNTIQEQLPEFIHNYVGADLEDNVRKEADKTYIRNLLKSIKGQEKPNKKSMPIPLYVQMQGNLKLKIGKRIETFHPHYLDMVYLRIQKLNLSTHALLPNATVRDFQDGVNDWLKNDHSCQCTKTTVDITHICGGTRKYSPRQFVTPEPIIIPFEVNGSPWATFPDKLKINNISYELVAQIYGNGGHFCASLRHNNKWFLYDGLKEYHSAGHGLRLQGGTAKILNRYTDNTGQIKISNDPKRQ</sequence>
<gene>
    <name evidence="1" type="ORF">MEDL_4796</name>
</gene>